<dbReference type="Gene3D" id="1.10.150.170">
    <property type="entry name" value="Putative methyltransferase TM0872, insert domain"/>
    <property type="match status" value="1"/>
</dbReference>
<accession>A0AAD2FGM9</accession>
<dbReference type="HAMAP" id="MF_01007">
    <property type="entry name" value="16SrRNA_methyltr_H"/>
    <property type="match status" value="1"/>
</dbReference>
<protein>
    <submittedName>
        <fullName evidence="6">Uncharacterized protein</fullName>
    </submittedName>
</protein>
<keyword evidence="3" id="KW-0808">Transferase</keyword>
<name>A0AAD2FGM9_9STRA</name>
<evidence type="ECO:0000256" key="5">
    <source>
        <dbReference type="SAM" id="MobiDB-lite"/>
    </source>
</evidence>
<evidence type="ECO:0000256" key="1">
    <source>
        <dbReference type="ARBA" id="ARBA00010396"/>
    </source>
</evidence>
<dbReference type="Pfam" id="PF01795">
    <property type="entry name" value="Methyltransf_5"/>
    <property type="match status" value="1"/>
</dbReference>
<dbReference type="Gene3D" id="3.40.50.150">
    <property type="entry name" value="Vaccinia Virus protein VP39"/>
    <property type="match status" value="1"/>
</dbReference>
<evidence type="ECO:0000256" key="3">
    <source>
        <dbReference type="ARBA" id="ARBA00022679"/>
    </source>
</evidence>
<feature type="compositionally biased region" description="Basic and acidic residues" evidence="5">
    <location>
        <begin position="378"/>
        <end position="388"/>
    </location>
</feature>
<dbReference type="EMBL" id="CAKOGP040000113">
    <property type="protein sequence ID" value="CAJ1930274.1"/>
    <property type="molecule type" value="Genomic_DNA"/>
</dbReference>
<dbReference type="NCBIfam" id="TIGR00006">
    <property type="entry name" value="16S rRNA (cytosine(1402)-N(4))-methyltransferase RsmH"/>
    <property type="match status" value="1"/>
</dbReference>
<dbReference type="InterPro" id="IPR023397">
    <property type="entry name" value="SAM-dep_MeTrfase_MraW_recog"/>
</dbReference>
<dbReference type="InterPro" id="IPR029063">
    <property type="entry name" value="SAM-dependent_MTases_sf"/>
</dbReference>
<dbReference type="AlphaFoldDB" id="A0AAD2FGM9"/>
<reference evidence="6" key="1">
    <citation type="submission" date="2023-08" db="EMBL/GenBank/DDBJ databases">
        <authorList>
            <person name="Audoor S."/>
            <person name="Bilcke G."/>
        </authorList>
    </citation>
    <scope>NUCLEOTIDE SEQUENCE</scope>
</reference>
<proteinExistence type="inferred from homology"/>
<evidence type="ECO:0000256" key="2">
    <source>
        <dbReference type="ARBA" id="ARBA00022603"/>
    </source>
</evidence>
<evidence type="ECO:0000313" key="7">
    <source>
        <dbReference type="Proteomes" id="UP001295423"/>
    </source>
</evidence>
<dbReference type="SUPFAM" id="SSF53335">
    <property type="entry name" value="S-adenosyl-L-methionine-dependent methyltransferases"/>
    <property type="match status" value="1"/>
</dbReference>
<dbReference type="PANTHER" id="PTHR11265:SF0">
    <property type="entry name" value="12S RRNA N4-METHYLCYTIDINE METHYLTRANSFERASE"/>
    <property type="match status" value="1"/>
</dbReference>
<sequence>MRISQHLFTWHCLLSKSTRTHAFGTPHSHFDSNSRRFLSSTGGTEKSLENKEFSTEYHAPVMWKECIDSLLNCERSQARTDDSDDSDREPLIFIDGTLGGGGHSAALLQKLNAGDIVFGCDVDSEALETASNRLGKYMDHDGKELPFFIPVQSNFGELDSTVTEAKHPVTQQTIVGEGVDGILLDLGVSSHQIDTAERGFAFMKDGPLDMRMGQNAMSGLTAADICNEFDQMELQKIFSKYSDEPRAKTVAKAIVSNRPLSTTRELVDAIGTVTPTYAKQKRKGLTATCARVFQSLRIVVNAEDKVLDRVLSIVCPTLIRQGGRLVVMSYHSMEDRATKRIMRDGTVERRKNIDQRDIYGNYAGPPKPFKPVGKRQKARNEEVEENPRARSAVLRVAERLDS</sequence>
<comment type="caution">
    <text evidence="6">The sequence shown here is derived from an EMBL/GenBank/DDBJ whole genome shotgun (WGS) entry which is preliminary data.</text>
</comment>
<dbReference type="InterPro" id="IPR002903">
    <property type="entry name" value="RsmH"/>
</dbReference>
<keyword evidence="7" id="KW-1185">Reference proteome</keyword>
<comment type="similarity">
    <text evidence="1">Belongs to the methyltransferase superfamily. RsmH family.</text>
</comment>
<feature type="region of interest" description="Disordered" evidence="5">
    <location>
        <begin position="354"/>
        <end position="389"/>
    </location>
</feature>
<gene>
    <name evidence="6" type="ORF">CYCCA115_LOCUS1886</name>
</gene>
<evidence type="ECO:0000313" key="6">
    <source>
        <dbReference type="EMBL" id="CAJ1930274.1"/>
    </source>
</evidence>
<dbReference type="GO" id="GO:0071424">
    <property type="term" value="F:rRNA (cytosine-N4-)-methyltransferase activity"/>
    <property type="evidence" value="ECO:0007669"/>
    <property type="project" value="TreeGrafter"/>
</dbReference>
<keyword evidence="2" id="KW-0489">Methyltransferase</keyword>
<evidence type="ECO:0000256" key="4">
    <source>
        <dbReference type="ARBA" id="ARBA00022691"/>
    </source>
</evidence>
<dbReference type="Proteomes" id="UP001295423">
    <property type="component" value="Unassembled WGS sequence"/>
</dbReference>
<keyword evidence="4" id="KW-0949">S-adenosyl-L-methionine</keyword>
<organism evidence="6 7">
    <name type="scientific">Cylindrotheca closterium</name>
    <dbReference type="NCBI Taxonomy" id="2856"/>
    <lineage>
        <taxon>Eukaryota</taxon>
        <taxon>Sar</taxon>
        <taxon>Stramenopiles</taxon>
        <taxon>Ochrophyta</taxon>
        <taxon>Bacillariophyta</taxon>
        <taxon>Bacillariophyceae</taxon>
        <taxon>Bacillariophycidae</taxon>
        <taxon>Bacillariales</taxon>
        <taxon>Bacillariaceae</taxon>
        <taxon>Cylindrotheca</taxon>
    </lineage>
</organism>
<dbReference type="GO" id="GO:0070475">
    <property type="term" value="P:rRNA base methylation"/>
    <property type="evidence" value="ECO:0007669"/>
    <property type="project" value="TreeGrafter"/>
</dbReference>
<dbReference type="SUPFAM" id="SSF81799">
    <property type="entry name" value="Putative methyltransferase TM0872, insert domain"/>
    <property type="match status" value="1"/>
</dbReference>
<dbReference type="PANTHER" id="PTHR11265">
    <property type="entry name" value="S-ADENOSYL-METHYLTRANSFERASE MRAW"/>
    <property type="match status" value="1"/>
</dbReference>